<dbReference type="InterPro" id="IPR046676">
    <property type="entry name" value="DUF6546"/>
</dbReference>
<dbReference type="InterPro" id="IPR032675">
    <property type="entry name" value="LRR_dom_sf"/>
</dbReference>
<feature type="domain" description="DUF6546" evidence="2">
    <location>
        <begin position="299"/>
        <end position="418"/>
    </location>
</feature>
<dbReference type="OrthoDB" id="5243407at2759"/>
<proteinExistence type="predicted"/>
<evidence type="ECO:0000313" key="4">
    <source>
        <dbReference type="Proteomes" id="UP000094444"/>
    </source>
</evidence>
<evidence type="ECO:0000256" key="1">
    <source>
        <dbReference type="SAM" id="MobiDB-lite"/>
    </source>
</evidence>
<dbReference type="AlphaFoldDB" id="A0A2P5I014"/>
<evidence type="ECO:0000259" key="2">
    <source>
        <dbReference type="Pfam" id="PF20183"/>
    </source>
</evidence>
<name>A0A2P5I014_DIAHE</name>
<sequence>MAPSDAMKSPNLEPQGEAQKMSLGQPKSHDTFHNYPYLPFELRKPIRAFAIDAAVSAYFEGSLGCSRLASVSKEWQGDVEKALFSKIRVDPLDEEEVSDFERYFTDRRKKYLTQFEVAVDDSPETGVWARDTGLLVISQVMEKTGQLFQQLAGWDFTGEGNKQRSLAIMFVSSCSDPHMDRQGLPNDVGPRSLWEPNELSKLTRNGIPTNVALWAIKSEFPSSLDMVTHFDFVADCVPIAAAKRIIQVMPNLKSFDMETCFSIQVEEGWRDLTDFIQQLRVSAPSLRRLRLESRWESIQPVLQNVAPSMVEFANELRELSHSLEHLRISVFRLHEAFFLPFSDRADTDAAASISHRAWPKLEQLFLSSFSELPISGLGRAPLKPVEILLAAAKATLLMPNLKSVTIVTPQRRQLLIVTREKPRVPRVFLRGFSKNDEKAILAAYAHLIGAGAKLVDEHKYPMGMLPYMRIFQVPTERMVGTSHPGNHPAGDEEDVA</sequence>
<accession>A0A2P5I014</accession>
<protein>
    <recommendedName>
        <fullName evidence="2">DUF6546 domain-containing protein</fullName>
    </recommendedName>
</protein>
<evidence type="ECO:0000313" key="3">
    <source>
        <dbReference type="EMBL" id="POS75850.1"/>
    </source>
</evidence>
<comment type="caution">
    <text evidence="3">The sequence shown here is derived from an EMBL/GenBank/DDBJ whole genome shotgun (WGS) entry which is preliminary data.</text>
</comment>
<dbReference type="Gene3D" id="3.80.10.10">
    <property type="entry name" value="Ribonuclease Inhibitor"/>
    <property type="match status" value="1"/>
</dbReference>
<feature type="region of interest" description="Disordered" evidence="1">
    <location>
        <begin position="1"/>
        <end position="28"/>
    </location>
</feature>
<dbReference type="Pfam" id="PF20183">
    <property type="entry name" value="DUF6546"/>
    <property type="match status" value="1"/>
</dbReference>
<dbReference type="Proteomes" id="UP000094444">
    <property type="component" value="Unassembled WGS sequence"/>
</dbReference>
<keyword evidence="4" id="KW-1185">Reference proteome</keyword>
<organism evidence="3 4">
    <name type="scientific">Diaporthe helianthi</name>
    <dbReference type="NCBI Taxonomy" id="158607"/>
    <lineage>
        <taxon>Eukaryota</taxon>
        <taxon>Fungi</taxon>
        <taxon>Dikarya</taxon>
        <taxon>Ascomycota</taxon>
        <taxon>Pezizomycotina</taxon>
        <taxon>Sordariomycetes</taxon>
        <taxon>Sordariomycetidae</taxon>
        <taxon>Diaporthales</taxon>
        <taxon>Diaporthaceae</taxon>
        <taxon>Diaporthe</taxon>
    </lineage>
</organism>
<reference evidence="3" key="1">
    <citation type="submission" date="2017-09" db="EMBL/GenBank/DDBJ databases">
        <title>Polyketide synthases of a Diaporthe helianthi virulent isolate.</title>
        <authorList>
            <person name="Baroncelli R."/>
        </authorList>
    </citation>
    <scope>NUCLEOTIDE SEQUENCE [LARGE SCALE GENOMIC DNA]</scope>
    <source>
        <strain evidence="3">7/96</strain>
    </source>
</reference>
<dbReference type="EMBL" id="MAVT02000436">
    <property type="protein sequence ID" value="POS75850.1"/>
    <property type="molecule type" value="Genomic_DNA"/>
</dbReference>
<gene>
    <name evidence="3" type="ORF">DHEL01_v205756</name>
</gene>
<dbReference type="InParanoid" id="A0A2P5I014"/>